<dbReference type="InterPro" id="IPR048538">
    <property type="entry name" value="Rrn7_cyclin_C"/>
</dbReference>
<proteinExistence type="inferred from homology"/>
<feature type="domain" description="Rrn7/TAF1B C-terminal cyclin" evidence="11">
    <location>
        <begin position="341"/>
        <end position="461"/>
    </location>
</feature>
<comment type="subcellular location">
    <subcellularLocation>
        <location evidence="1">Nucleus</location>
        <location evidence="1">Nucleolus</location>
    </subcellularLocation>
</comment>
<evidence type="ECO:0000256" key="10">
    <source>
        <dbReference type="SAM" id="MobiDB-lite"/>
    </source>
</evidence>
<sequence length="952" mass="111084">MLQCGVCGCTDFYKASGYSFCSTCQTQNQDAGEELELELPIENNTRLRKTRIRRAKSDKIDEEVGWTSWELYNFVLIGLTNELIELGIPADIKITVLQLWARYLGKLEIAFISTNKKLVPKLARRYKKRDAEIIYGKVLSQKRVKKRRKADSNVTDSAISTYLSEETSLKELNRNKKLMITADYDRFMQSQMSSEGDTLSTFNQSVYSMQSSAHTQHTRQSSENERIQFNSSAKEETRRIKNMAKKIPVHKRRKYRQNHVTTQYKTGPELITPMKLWAILYLALRIHDQNIHLGDMLRYGREGHLSYYRLDRLIPPEVTLTKSDINFLSRAADITHKGMRRIIGRMAKFLGVTKIICPDFLPLINRYCSELNLPRGISLYTERLVALSPPKMKFDKRSCIPNYEGRAMAFIIVILKTLLNLDDITEYEISNVADKINSVINDEGICDTKLFSFREWQKYIECRRAVLANAHYPTKLKYNLHIPDVNNLYIKFLEAIDSKIDREEPEITTHKHLIPRELVHAMKQCIANISYTNLPINEMYEFSPSLTAQHSYLQQLLEHPLYDLPSILRNDFFSAKIGYMTKPEFICKLTSHYNMQLNFIDSNLHFIEKTVSLFEQTKMASTKDFKDNTAIQDFLEEDIERKENFIDYLHKKMSCHLKIDVKKRQYYDNSRNAVIKDIPSSNEFIFNEALPNGKLSIPDTDDNENEDDDENNTCLKGIVPEETALLLSKFCKEYDISLSSTEKKAIFKDLSQKKKQKPKLFRNAQGKFVKQNDIENPNKNDSYTEESEIISRENFEIKNILPNISDILNLSTNASIFDDLIKNEIGYDAYNQSENSCKEPVIDDTVFDTVYTLDENLNDNTLRLFRPFKDYWMYHCNFSRVKPKNFELFEKMLPRSFRWLLNECASVIEMSVEDLYEEVCLIEAYYAYFSEPSKSAENSNNKAYINAILRKW</sequence>
<keyword evidence="6" id="KW-0805">Transcription regulation</keyword>
<keyword evidence="7" id="KW-0238">DNA-binding</keyword>
<comment type="similarity">
    <text evidence="2">Belongs to the RRN7/TAF1B family.</text>
</comment>
<dbReference type="EMBL" id="OZ034824">
    <property type="protein sequence ID" value="CAL1673635.1"/>
    <property type="molecule type" value="Genomic_DNA"/>
</dbReference>
<evidence type="ECO:0000313" key="12">
    <source>
        <dbReference type="EMBL" id="CAL1673635.1"/>
    </source>
</evidence>
<evidence type="ECO:0000256" key="2">
    <source>
        <dbReference type="ARBA" id="ARBA00006899"/>
    </source>
</evidence>
<evidence type="ECO:0000256" key="8">
    <source>
        <dbReference type="ARBA" id="ARBA00023163"/>
    </source>
</evidence>
<evidence type="ECO:0000256" key="9">
    <source>
        <dbReference type="ARBA" id="ARBA00023242"/>
    </source>
</evidence>
<feature type="region of interest" description="Disordered" evidence="10">
    <location>
        <begin position="209"/>
        <end position="237"/>
    </location>
</feature>
<keyword evidence="13" id="KW-1185">Reference proteome</keyword>
<dbReference type="GO" id="GO:0001164">
    <property type="term" value="F:RNA polymerase I core promoter sequence-specific DNA binding"/>
    <property type="evidence" value="ECO:0007669"/>
    <property type="project" value="InterPro"/>
</dbReference>
<accession>A0AAV2N1C8</accession>
<dbReference type="GO" id="GO:0042790">
    <property type="term" value="P:nucleolar large rRNA transcription by RNA polymerase I"/>
    <property type="evidence" value="ECO:0007669"/>
    <property type="project" value="TreeGrafter"/>
</dbReference>
<evidence type="ECO:0000256" key="7">
    <source>
        <dbReference type="ARBA" id="ARBA00023125"/>
    </source>
</evidence>
<name>A0AAV2N1C8_9HYME</name>
<evidence type="ECO:0000256" key="3">
    <source>
        <dbReference type="ARBA" id="ARBA00022723"/>
    </source>
</evidence>
<dbReference type="Proteomes" id="UP001497644">
    <property type="component" value="Chromosome 1"/>
</dbReference>
<dbReference type="GO" id="GO:0005668">
    <property type="term" value="C:RNA polymerase transcription factor SL1 complex"/>
    <property type="evidence" value="ECO:0007669"/>
    <property type="project" value="TreeGrafter"/>
</dbReference>
<dbReference type="Pfam" id="PF20645">
    <property type="entry name" value="Rrn7_cyclin_C"/>
    <property type="match status" value="1"/>
</dbReference>
<evidence type="ECO:0000259" key="11">
    <source>
        <dbReference type="Pfam" id="PF20645"/>
    </source>
</evidence>
<feature type="compositionally biased region" description="Polar residues" evidence="10">
    <location>
        <begin position="209"/>
        <end position="219"/>
    </location>
</feature>
<keyword evidence="4" id="KW-0863">Zinc-finger</keyword>
<dbReference type="InterPro" id="IPR033599">
    <property type="entry name" value="TAF1B/Rrn7"/>
</dbReference>
<evidence type="ECO:0000256" key="6">
    <source>
        <dbReference type="ARBA" id="ARBA00023015"/>
    </source>
</evidence>
<dbReference type="GO" id="GO:0070860">
    <property type="term" value="C:RNA polymerase I core factor complex"/>
    <property type="evidence" value="ECO:0007669"/>
    <property type="project" value="InterPro"/>
</dbReference>
<keyword evidence="3" id="KW-0479">Metal-binding</keyword>
<dbReference type="GO" id="GO:0008270">
    <property type="term" value="F:zinc ion binding"/>
    <property type="evidence" value="ECO:0007669"/>
    <property type="project" value="UniProtKB-KW"/>
</dbReference>
<dbReference type="AlphaFoldDB" id="A0AAV2N1C8"/>
<dbReference type="PANTHER" id="PTHR31576">
    <property type="entry name" value="TATA BOX-BINDING PROTEIN-ASSOCIATED FACTOR RNA POLYMERASE I SUBUNIT B"/>
    <property type="match status" value="1"/>
</dbReference>
<keyword evidence="8" id="KW-0804">Transcription</keyword>
<evidence type="ECO:0000256" key="5">
    <source>
        <dbReference type="ARBA" id="ARBA00022833"/>
    </source>
</evidence>
<reference evidence="12 13" key="1">
    <citation type="submission" date="2024-04" db="EMBL/GenBank/DDBJ databases">
        <authorList>
            <consortium name="Molecular Ecology Group"/>
        </authorList>
    </citation>
    <scope>NUCLEOTIDE SEQUENCE [LARGE SCALE GENOMIC DNA]</scope>
</reference>
<keyword evidence="5" id="KW-0862">Zinc</keyword>
<evidence type="ECO:0000256" key="4">
    <source>
        <dbReference type="ARBA" id="ARBA00022771"/>
    </source>
</evidence>
<dbReference type="PANTHER" id="PTHR31576:SF2">
    <property type="entry name" value="TATA BOX-BINDING PROTEIN-ASSOCIATED FACTOR RNA POLYMERASE I SUBUNIT B"/>
    <property type="match status" value="1"/>
</dbReference>
<protein>
    <recommendedName>
        <fullName evidence="11">Rrn7/TAF1B C-terminal cyclin domain-containing protein</fullName>
    </recommendedName>
</protein>
<keyword evidence="9" id="KW-0539">Nucleus</keyword>
<organism evidence="12 13">
    <name type="scientific">Lasius platythorax</name>
    <dbReference type="NCBI Taxonomy" id="488582"/>
    <lineage>
        <taxon>Eukaryota</taxon>
        <taxon>Metazoa</taxon>
        <taxon>Ecdysozoa</taxon>
        <taxon>Arthropoda</taxon>
        <taxon>Hexapoda</taxon>
        <taxon>Insecta</taxon>
        <taxon>Pterygota</taxon>
        <taxon>Neoptera</taxon>
        <taxon>Endopterygota</taxon>
        <taxon>Hymenoptera</taxon>
        <taxon>Apocrita</taxon>
        <taxon>Aculeata</taxon>
        <taxon>Formicoidea</taxon>
        <taxon>Formicidae</taxon>
        <taxon>Formicinae</taxon>
        <taxon>Lasius</taxon>
        <taxon>Lasius</taxon>
    </lineage>
</organism>
<evidence type="ECO:0000256" key="1">
    <source>
        <dbReference type="ARBA" id="ARBA00004604"/>
    </source>
</evidence>
<evidence type="ECO:0000313" key="13">
    <source>
        <dbReference type="Proteomes" id="UP001497644"/>
    </source>
</evidence>
<gene>
    <name evidence="12" type="ORF">LPLAT_LOCUS486</name>
</gene>